<dbReference type="EMBL" id="BJYT01000006">
    <property type="protein sequence ID" value="GEO09315.1"/>
    <property type="molecule type" value="Genomic_DNA"/>
</dbReference>
<evidence type="ECO:0000256" key="1">
    <source>
        <dbReference type="SAM" id="Phobius"/>
    </source>
</evidence>
<sequence length="104" mass="11660">MLGIFYMFSEIKHKAMTGFVMVVLGFIYAGLGRWSLQKPFTALLISLIIMLTFAAINTWAELSSSFTTAAGVYLLIVQIILIHFLLRGVKGAFHADILEEEFKL</sequence>
<accession>A0A512BBP2</accession>
<feature type="transmembrane region" description="Helical" evidence="1">
    <location>
        <begin position="15"/>
        <end position="31"/>
    </location>
</feature>
<dbReference type="Proteomes" id="UP000321513">
    <property type="component" value="Unassembled WGS sequence"/>
</dbReference>
<dbReference type="AlphaFoldDB" id="A0A512BBP2"/>
<feature type="transmembrane region" description="Helical" evidence="1">
    <location>
        <begin position="66"/>
        <end position="86"/>
    </location>
</feature>
<protein>
    <submittedName>
        <fullName evidence="2">Uncharacterized protein</fullName>
    </submittedName>
</protein>
<keyword evidence="1" id="KW-0472">Membrane</keyword>
<reference evidence="2 3" key="1">
    <citation type="submission" date="2019-07" db="EMBL/GenBank/DDBJ databases">
        <title>Whole genome shotgun sequence of Segetibacter aerophilus NBRC 106135.</title>
        <authorList>
            <person name="Hosoyama A."/>
            <person name="Uohara A."/>
            <person name="Ohji S."/>
            <person name="Ichikawa N."/>
        </authorList>
    </citation>
    <scope>NUCLEOTIDE SEQUENCE [LARGE SCALE GENOMIC DNA]</scope>
    <source>
        <strain evidence="2 3">NBRC 106135</strain>
    </source>
</reference>
<feature type="transmembrane region" description="Helical" evidence="1">
    <location>
        <begin position="40"/>
        <end position="60"/>
    </location>
</feature>
<evidence type="ECO:0000313" key="3">
    <source>
        <dbReference type="Proteomes" id="UP000321513"/>
    </source>
</evidence>
<name>A0A512BBP2_9BACT</name>
<comment type="caution">
    <text evidence="2">The sequence shown here is derived from an EMBL/GenBank/DDBJ whole genome shotgun (WGS) entry which is preliminary data.</text>
</comment>
<keyword evidence="3" id="KW-1185">Reference proteome</keyword>
<evidence type="ECO:0000313" key="2">
    <source>
        <dbReference type="EMBL" id="GEO09315.1"/>
    </source>
</evidence>
<organism evidence="2 3">
    <name type="scientific">Segetibacter aerophilus</name>
    <dbReference type="NCBI Taxonomy" id="670293"/>
    <lineage>
        <taxon>Bacteria</taxon>
        <taxon>Pseudomonadati</taxon>
        <taxon>Bacteroidota</taxon>
        <taxon>Chitinophagia</taxon>
        <taxon>Chitinophagales</taxon>
        <taxon>Chitinophagaceae</taxon>
        <taxon>Segetibacter</taxon>
    </lineage>
</organism>
<proteinExistence type="predicted"/>
<keyword evidence="1" id="KW-1133">Transmembrane helix</keyword>
<keyword evidence="1" id="KW-0812">Transmembrane</keyword>
<gene>
    <name evidence="2" type="ORF">SAE01_18110</name>
</gene>